<dbReference type="NCBIfam" id="TIGR01733">
    <property type="entry name" value="AA-adenyl-dom"/>
    <property type="match status" value="1"/>
</dbReference>
<dbReference type="GO" id="GO:0044550">
    <property type="term" value="P:secondary metabolite biosynthetic process"/>
    <property type="evidence" value="ECO:0007669"/>
    <property type="project" value="TreeGrafter"/>
</dbReference>
<protein>
    <submittedName>
        <fullName evidence="7">Nonribosomal peptide synthase</fullName>
    </submittedName>
</protein>
<dbReference type="EMBL" id="BBXM02000009">
    <property type="protein sequence ID" value="GIC94187.1"/>
    <property type="molecule type" value="Genomic_DNA"/>
</dbReference>
<dbReference type="Pfam" id="PF00501">
    <property type="entry name" value="AMP-binding"/>
    <property type="match status" value="2"/>
</dbReference>
<dbReference type="Pfam" id="PF00550">
    <property type="entry name" value="PP-binding"/>
    <property type="match status" value="2"/>
</dbReference>
<sequence>MAPHASSLQTSTSVKLDQSKGMESHSVWSFIKRNVDIRPLSTAVSEGERSLTYQDLDTASAKLAAVFLDRGVRAGDTVPILLTRSLESVTAILALLRLGVCYVPMDADSWGEARINAVLRAIEPTRVILTADVSHKIDRSVMITAEEVKSAWNSSFNTAQTEIVGGSLDLHQDPDTWMYIIFTSGTTGQPKGVVIPHRCIVNYVQQGSDKGMPFNLGVTHSDRVLLLFSLAFDGESMRTPTSRKKKKKMSAQLSQCCKTAAWGVFFSSLCHGCHLVLSEPRSVFEDVKSCTILPATPSLLSTLGDAHNYLNVRSIFLGGESPSPKLVQEWWSPKRRIFNCYGPTEATICTSMGEVRPGQKITLGESMTDTHLFILNDQLEESHDGEIYISGPGLAVGYYKNEALTAERFIQWRGQRIYRTLDRGQKLPEGIIFCGREDSIAKNRGYLINIELDVVPLLLAYPQVTAAAAFMHKGKLIGCIAPKAVDVTEMRRWLSQGNDAFLVPDHIAAYQELPTSPNGKIDVAYLQRPFTNETEFDEDCFADGTRLTAVMGAIADTLGLPTSSISTSCSYWELGGNSLLAIKLVSGLRQRGLQVSFSDIYESRGLDQLAEKCVSVPSSGRTPIEAAPDFLAVDAPITTTQLGMIRSSIRKSATSYMLVSVSVPWAPDPDRNEKFRRAWKQVMLRHSVFHTTFDLLAGVQKPVEQRNFDWRERCVSAEDLDSAVEEESSLLLRTTNHQDEEGMFRPRNSFRLVSASEHSKAVLLWLVHHCLVDGWSMGLVVEEVQAILRGENLEYPPQFWQFAQLLSRHLEDAGGKGKKFWKDAMSRINDGVSLSLPKPVAPADGSHPGVTSLAIDLPLPRIEQTCRIAGVTSATMLYAAWALLLKSYTAQDDLVFGTVFSGRDFPLTEIDKIVGPLLNACPLPMSFAGLNTKESLLGYVCKAVHQVAEHQWTAAEALRDLTSGNHNSAFQTMLFLEYDLPGFTNSGWEFSRTDVPEFPLTVMIQRKYGGLCLKALFDQTMYTRPVIERMMKHFQNLFLALLDPGTVTIIEVCDRLLDPCEFLNLIHNSSSLMNPYFGPSNLKDVFEIGVRRWPDAVAVESTDRSITYRDIDLLTNYVSRAIADRTRPGDAVAVLSDRSFDWVVSVLAIVKAGAAYVPLDTKLPIERMKMIVDSTQAKICVFPNESCYNSFLDVCNEKFLLHELLSKPVKVQSPRLSTTINGEDIAYIIFTSGSTGTPKGVRIPHKSVVSYLSYKPARMDARPGRRHAQMFSPGFDVNLAEIFGTLCYGATLVLADPDNPFAHLSRVNGTMITPSFLSVCNPDDFPTLDTILFAGEAVPQILADRWATNRTVYNSYGPCECTIGCLFQPLQSGREVTLGRTIPRVGVYILDTRGRPVPIGVPGEICLTGIQVAEGYIGKGMEKLSGSRFVPDPFIRGYRMYRTGDRAVWTEDMEPRFLGRVDNQVKVRGFRIELEEVENAIRVVSPEVRRAAAIVSGNNIVAFVEPESVVVSRIQEALRAKLPSYTRPSSIVALHALPTTPNQKLDRKALQSHAIYTTTKGGKPLTRTQSMLATIWREILGQPADMNIDPEADFLLLGGNSLSQIRVAQKASQVYEFRFPLKLFIWNTTLSRLSEQIDDCLSSKKLSQVGDRSFKSSWRTIEPPFTEVSYLEEEFVRLSISSSSPQSFNVAYKVRLKGSVSLHSLNKAVLAVIAKEPILQSNYRMEKGRVKRSQSSVRCEVTAGEFCDAEVAKFVNRPFDLFAGPLTRVMLCQELGGVDIVLVQHHAITDKVAVQVLFRRIGATYAEIIQNGAAADHTGSIPPNMSDYRIWAEWKARQPSQVSGADATYWKGQLADLPRPIFEDSSQLISTGRSETFSFNPGNTSTRPMELYVMLVALAMAKVKRVTDMVLAIPHIDRTEPGTEDLLGVFLDILPLRVRMTEAASQSPLVLMRSLKTQIQDALTHSIPFRDIRCLIGEDQIFQVLVVYHRREDLVSSGLDLPGVRVEEMSLRAGGAKFPLLVEFTELETDILCELEYMEGLVTRDFVLALREAMQTIFPGL</sequence>
<dbReference type="InterPro" id="IPR042099">
    <property type="entry name" value="ANL_N_sf"/>
</dbReference>
<reference evidence="7" key="2">
    <citation type="submission" date="2021-01" db="EMBL/GenBank/DDBJ databases">
        <title>Pan-genome distribution and transcriptional activeness of fungal secondary metabolism genes in Aspergillus section Fumigati.</title>
        <authorList>
            <person name="Takahashi H."/>
            <person name="Umemura M."/>
            <person name="Ninomiya A."/>
            <person name="Kusuya Y."/>
            <person name="Urayama S."/>
            <person name="Shimizu M."/>
            <person name="Watanabe A."/>
            <person name="Kamei K."/>
            <person name="Yaguchi T."/>
            <person name="Hagiwara D."/>
        </authorList>
    </citation>
    <scope>NUCLEOTIDE SEQUENCE</scope>
    <source>
        <strain evidence="7">IFM 46973</strain>
    </source>
</reference>
<dbReference type="InterPro" id="IPR001242">
    <property type="entry name" value="Condensation_dom"/>
</dbReference>
<accession>A0A8E0QZA9</accession>
<dbReference type="InterPro" id="IPR006162">
    <property type="entry name" value="Ppantetheine_attach_site"/>
</dbReference>
<feature type="domain" description="Carrier" evidence="6">
    <location>
        <begin position="1563"/>
        <end position="1641"/>
    </location>
</feature>
<dbReference type="Gene3D" id="3.30.559.30">
    <property type="entry name" value="Nonribosomal peptide synthetase, condensation domain"/>
    <property type="match status" value="2"/>
</dbReference>
<dbReference type="GO" id="GO:0043041">
    <property type="term" value="P:amino acid activation for nonribosomal peptide biosynthetic process"/>
    <property type="evidence" value="ECO:0007669"/>
    <property type="project" value="TreeGrafter"/>
</dbReference>
<evidence type="ECO:0000256" key="2">
    <source>
        <dbReference type="ARBA" id="ARBA00022553"/>
    </source>
</evidence>
<evidence type="ECO:0000256" key="3">
    <source>
        <dbReference type="ARBA" id="ARBA00022598"/>
    </source>
</evidence>
<dbReference type="PROSITE" id="PS00455">
    <property type="entry name" value="AMP_BINDING"/>
    <property type="match status" value="2"/>
</dbReference>
<gene>
    <name evidence="7" type="ORF">Aud_010682</name>
</gene>
<dbReference type="Proteomes" id="UP000036893">
    <property type="component" value="Unassembled WGS sequence"/>
</dbReference>
<keyword evidence="3" id="KW-0436">Ligase</keyword>
<evidence type="ECO:0000259" key="6">
    <source>
        <dbReference type="PROSITE" id="PS50075"/>
    </source>
</evidence>
<dbReference type="GeneID" id="66998159"/>
<dbReference type="Gene3D" id="1.10.1200.10">
    <property type="entry name" value="ACP-like"/>
    <property type="match status" value="2"/>
</dbReference>
<dbReference type="InterPro" id="IPR010071">
    <property type="entry name" value="AA_adenyl_dom"/>
</dbReference>
<dbReference type="InterPro" id="IPR045851">
    <property type="entry name" value="AMP-bd_C_sf"/>
</dbReference>
<feature type="domain" description="Carrier" evidence="6">
    <location>
        <begin position="541"/>
        <end position="617"/>
    </location>
</feature>
<dbReference type="InterPro" id="IPR036736">
    <property type="entry name" value="ACP-like_sf"/>
</dbReference>
<name>A0A8E0QZA9_9EURO</name>
<dbReference type="InterPro" id="IPR000873">
    <property type="entry name" value="AMP-dep_synth/lig_dom"/>
</dbReference>
<dbReference type="GO" id="GO:0016874">
    <property type="term" value="F:ligase activity"/>
    <property type="evidence" value="ECO:0007669"/>
    <property type="project" value="UniProtKB-KW"/>
</dbReference>
<dbReference type="SUPFAM" id="SSF52777">
    <property type="entry name" value="CoA-dependent acyltransferases"/>
    <property type="match status" value="4"/>
</dbReference>
<dbReference type="Pfam" id="PF00668">
    <property type="entry name" value="Condensation"/>
    <property type="match status" value="2"/>
</dbReference>
<keyword evidence="2" id="KW-0597">Phosphoprotein</keyword>
<dbReference type="InterPro" id="IPR009081">
    <property type="entry name" value="PP-bd_ACP"/>
</dbReference>
<dbReference type="PROSITE" id="PS50075">
    <property type="entry name" value="CARRIER"/>
    <property type="match status" value="2"/>
</dbReference>
<dbReference type="PROSITE" id="PS00012">
    <property type="entry name" value="PHOSPHOPANTETHEINE"/>
    <property type="match status" value="2"/>
</dbReference>
<dbReference type="Gene3D" id="3.40.50.12780">
    <property type="entry name" value="N-terminal domain of ligase-like"/>
    <property type="match status" value="3"/>
</dbReference>
<proteinExistence type="inferred from homology"/>
<dbReference type="Gene3D" id="3.30.300.30">
    <property type="match status" value="2"/>
</dbReference>
<dbReference type="PANTHER" id="PTHR45527:SF11">
    <property type="entry name" value="NONRIBOSOMAL PEPTIDE SYNTHETASE 5"/>
    <property type="match status" value="1"/>
</dbReference>
<dbReference type="PANTHER" id="PTHR45527">
    <property type="entry name" value="NONRIBOSOMAL PEPTIDE SYNTHETASE"/>
    <property type="match status" value="1"/>
</dbReference>
<organism evidence="7 8">
    <name type="scientific">Aspergillus udagawae</name>
    <dbReference type="NCBI Taxonomy" id="91492"/>
    <lineage>
        <taxon>Eukaryota</taxon>
        <taxon>Fungi</taxon>
        <taxon>Dikarya</taxon>
        <taxon>Ascomycota</taxon>
        <taxon>Pezizomycotina</taxon>
        <taxon>Eurotiomycetes</taxon>
        <taxon>Eurotiomycetidae</taxon>
        <taxon>Eurotiales</taxon>
        <taxon>Aspergillaceae</taxon>
        <taxon>Aspergillus</taxon>
        <taxon>Aspergillus subgen. Fumigati</taxon>
    </lineage>
</organism>
<keyword evidence="1" id="KW-0596">Phosphopantetheine</keyword>
<dbReference type="InterPro" id="IPR020845">
    <property type="entry name" value="AMP-binding_CS"/>
</dbReference>
<comment type="similarity">
    <text evidence="5">Belongs to the NRP synthetase family.</text>
</comment>
<dbReference type="Gene3D" id="3.30.559.10">
    <property type="entry name" value="Chloramphenicol acetyltransferase-like domain"/>
    <property type="match status" value="2"/>
</dbReference>
<dbReference type="SUPFAM" id="SSF47336">
    <property type="entry name" value="ACP-like"/>
    <property type="match status" value="2"/>
</dbReference>
<evidence type="ECO:0000256" key="1">
    <source>
        <dbReference type="ARBA" id="ARBA00022450"/>
    </source>
</evidence>
<dbReference type="InterPro" id="IPR023213">
    <property type="entry name" value="CAT-like_dom_sf"/>
</dbReference>
<reference evidence="7" key="1">
    <citation type="journal article" date="2015" name="Genome Announc.">
        <title>Draft Genome Sequence of the Pathogenic Filamentous Fungus Aspergillus udagawae Strain IFM 46973T.</title>
        <authorList>
            <person name="Kusuya Y."/>
            <person name="Takahashi-Nakaguchi A."/>
            <person name="Takahashi H."/>
            <person name="Yaguchi T."/>
        </authorList>
    </citation>
    <scope>NUCLEOTIDE SEQUENCE</scope>
    <source>
        <strain evidence="7">IFM 46973</strain>
    </source>
</reference>
<dbReference type="RefSeq" id="XP_043151453.1">
    <property type="nucleotide sequence ID" value="XM_043295518.1"/>
</dbReference>
<dbReference type="SUPFAM" id="SSF56801">
    <property type="entry name" value="Acetyl-CoA synthetase-like"/>
    <property type="match status" value="2"/>
</dbReference>
<evidence type="ECO:0000313" key="8">
    <source>
        <dbReference type="Proteomes" id="UP000036893"/>
    </source>
</evidence>
<evidence type="ECO:0000256" key="4">
    <source>
        <dbReference type="ARBA" id="ARBA00022737"/>
    </source>
</evidence>
<comment type="caution">
    <text evidence="7">The sequence shown here is derived from an EMBL/GenBank/DDBJ whole genome shotgun (WGS) entry which is preliminary data.</text>
</comment>
<dbReference type="GO" id="GO:0031177">
    <property type="term" value="F:phosphopantetheine binding"/>
    <property type="evidence" value="ECO:0007669"/>
    <property type="project" value="TreeGrafter"/>
</dbReference>
<evidence type="ECO:0000256" key="5">
    <source>
        <dbReference type="ARBA" id="ARBA00029454"/>
    </source>
</evidence>
<dbReference type="GO" id="GO:0005737">
    <property type="term" value="C:cytoplasm"/>
    <property type="evidence" value="ECO:0007669"/>
    <property type="project" value="TreeGrafter"/>
</dbReference>
<evidence type="ECO:0000313" key="7">
    <source>
        <dbReference type="EMBL" id="GIC94187.1"/>
    </source>
</evidence>
<keyword evidence="4" id="KW-0677">Repeat</keyword>
<dbReference type="CDD" id="cd17653">
    <property type="entry name" value="A_NRPS_GliP_like"/>
    <property type="match status" value="1"/>
</dbReference>